<dbReference type="InterPro" id="IPR001828">
    <property type="entry name" value="ANF_lig-bd_rcpt"/>
</dbReference>
<evidence type="ECO:0000259" key="10">
    <source>
        <dbReference type="PROSITE" id="PS50259"/>
    </source>
</evidence>
<evidence type="ECO:0000256" key="6">
    <source>
        <dbReference type="ARBA" id="ARBA00023180"/>
    </source>
</evidence>
<dbReference type="Proteomes" id="UP001497497">
    <property type="component" value="Unassembled WGS sequence"/>
</dbReference>
<dbReference type="PRINTS" id="PR00248">
    <property type="entry name" value="GPCRMGR"/>
</dbReference>
<accession>A0AAV2HIF7</accession>
<evidence type="ECO:0000313" key="11">
    <source>
        <dbReference type="EMBL" id="CAL1533763.1"/>
    </source>
</evidence>
<evidence type="ECO:0000256" key="4">
    <source>
        <dbReference type="ARBA" id="ARBA00023136"/>
    </source>
</evidence>
<feature type="signal peptide" evidence="9">
    <location>
        <begin position="1"/>
        <end position="22"/>
    </location>
</feature>
<keyword evidence="2 8" id="KW-0812">Transmembrane</keyword>
<evidence type="ECO:0000256" key="7">
    <source>
        <dbReference type="SAM" id="MobiDB-lite"/>
    </source>
</evidence>
<feature type="transmembrane region" description="Helical" evidence="8">
    <location>
        <begin position="2640"/>
        <end position="2661"/>
    </location>
</feature>
<feature type="transmembrane region" description="Helical" evidence="8">
    <location>
        <begin position="2795"/>
        <end position="2813"/>
    </location>
</feature>
<dbReference type="InterPro" id="IPR017978">
    <property type="entry name" value="GPCR_3_C"/>
</dbReference>
<evidence type="ECO:0000313" key="12">
    <source>
        <dbReference type="Proteomes" id="UP001497497"/>
    </source>
</evidence>
<gene>
    <name evidence="11" type="ORF">GSLYS_00007723001</name>
</gene>
<keyword evidence="3 8" id="KW-1133">Transmembrane helix</keyword>
<evidence type="ECO:0000256" key="5">
    <source>
        <dbReference type="ARBA" id="ARBA00023170"/>
    </source>
</evidence>
<dbReference type="CDD" id="cd06350">
    <property type="entry name" value="PBP1_GPCR_family_C-like"/>
    <property type="match status" value="1"/>
</dbReference>
<proteinExistence type="predicted"/>
<organism evidence="11 12">
    <name type="scientific">Lymnaea stagnalis</name>
    <name type="common">Great pond snail</name>
    <name type="synonym">Helix stagnalis</name>
    <dbReference type="NCBI Taxonomy" id="6523"/>
    <lineage>
        <taxon>Eukaryota</taxon>
        <taxon>Metazoa</taxon>
        <taxon>Spiralia</taxon>
        <taxon>Lophotrochozoa</taxon>
        <taxon>Mollusca</taxon>
        <taxon>Gastropoda</taxon>
        <taxon>Heterobranchia</taxon>
        <taxon>Euthyneura</taxon>
        <taxon>Panpulmonata</taxon>
        <taxon>Hygrophila</taxon>
        <taxon>Lymnaeoidea</taxon>
        <taxon>Lymnaeidae</taxon>
        <taxon>Lymnaea</taxon>
    </lineage>
</organism>
<evidence type="ECO:0000256" key="1">
    <source>
        <dbReference type="ARBA" id="ARBA00004141"/>
    </source>
</evidence>
<comment type="caution">
    <text evidence="11">The sequence shown here is derived from an EMBL/GenBank/DDBJ whole genome shotgun (WGS) entry which is preliminary data.</text>
</comment>
<dbReference type="InterPro" id="IPR050726">
    <property type="entry name" value="mGluR"/>
</dbReference>
<keyword evidence="4 8" id="KW-0472">Membrane</keyword>
<name>A0AAV2HIF7_LYMST</name>
<feature type="chain" id="PRO_5043460983" description="G-protein coupled receptors family 3 profile domain-containing protein" evidence="9">
    <location>
        <begin position="23"/>
        <end position="2879"/>
    </location>
</feature>
<dbReference type="CDD" id="cd13953">
    <property type="entry name" value="7tm_classC_mGluR-like"/>
    <property type="match status" value="1"/>
</dbReference>
<dbReference type="Gene3D" id="3.40.50.2300">
    <property type="match status" value="10"/>
</dbReference>
<evidence type="ECO:0000256" key="3">
    <source>
        <dbReference type="ARBA" id="ARBA00022989"/>
    </source>
</evidence>
<feature type="transmembrane region" description="Helical" evidence="8">
    <location>
        <begin position="2766"/>
        <end position="2789"/>
    </location>
</feature>
<dbReference type="PROSITE" id="PS50259">
    <property type="entry name" value="G_PROTEIN_RECEP_F3_4"/>
    <property type="match status" value="1"/>
</dbReference>
<keyword evidence="6" id="KW-0325">Glycoprotein</keyword>
<dbReference type="InterPro" id="IPR000337">
    <property type="entry name" value="GPCR_3"/>
</dbReference>
<dbReference type="Pfam" id="PF01094">
    <property type="entry name" value="ANF_receptor"/>
    <property type="match status" value="5"/>
</dbReference>
<sequence>MMDSLCLSVLLTIALMPLLSSGQSLIQNTCTKGNQATIQSNAGAWLGGILSLNEQGSSGYGCETSSGSMQSYEAIRWVLDLLNKKNESLQTQFLTDYYVPGIRLGMKVKNYCNNGKTAVASLTSLYPQLQNDDNACTEKNDGLSLGIIGASRSDDTLPLAEAAEEFDIPVVSFQATVPDLTFTGQHPNFLRTISPDGPLMEVIVQVLTKLRWNYVAVVYDKGAYGSSGYSELRARLVSAGICLTTAVIVDAYDDASAANTIDKVLNTNATGVIYVGPGSYSSSLLRQGNRTLPDAGRLQWIFLELIDNAVETTNIYQRGVISITAASRYIVEFEDHWIRIDEDRPSAENPWFSQWYEDNNECKFNPTGAQKNCSRLYDGKTATEKELIKRAAYQQDQYVEAAVMSVYTYARALRKAQMEKCPGFSGICPALRNMTRDSFLNDYLRKVNFTFTADERVPSLASKNVAPYNAAKQLSFNGNGDISDPSYYIWNYNDIETGQGTNDFKFRRVGSYVNGRLDLNLDNVGMYSVDRRTRLLPLPTSLCPASPCSPCVGLPSEIKYYYEPGDVVINGIFSLHNVGFTPLTCGSLMSANQVMFLEAMIYAIRKANNAGVLKLKLGGLGMDDCSSTELGQTFLSQVQRGNLKITDSTGRVLDPRTIEAYSAAYTTPLTLPLAEAMNMLMKPMVGYRAIGAELDDKSRYPYYIRALPGNRDEIKAIIMLLKKLNWMYVQVVISDNQYSQDSIKLFRELGAKAGICIVATHNIGTTTQDVDRVLNGLQVNSAASPTIIFLVPDDSRRLLIGLRDNPSVRSSITLIGTSRWTIDPSVVSGLNSTVEGMISLSLHSSTLASFKTYLDGLRADTYTLNPWFKEWFMAAYNCTVTGQNGGSACNFALPLTSGANFRLLYQVESVITAITAIAQGLDSTLKIYCGNTYSSVCGAFLNSADKGSRFLEEIKKVTFTIEDKTPVNTFRFVGGSAAIPFEINNFRSGAYLKVGDVDPWTETLTLSSTLRLLDGATTDSIVPTCASPCLECLYMFNYIDYWYTPGDVVIGAIFDIHYAGNGPFGCGATRLTNGALYTEVFDFALKKINSGSASVKLRNVTLGGLSFDGCTNAPRATAIVNRVHTGMEIKDSIGNQFSSSQLISWMTYDSQSTIDAAGLLQKLGMPVVSPGATAKELDDKQSFKTFFRTIPSDSVVVRGMAEFAREMGWKYVIVLNAPDTSNRQSRDLFREILTSFGICVVASYEFETDGSMPVILDSITGADTQVVAVFAEPDKYISDFLKTKSTNYAQKQLRFIANRPWGNARTNYLSVVSQSVYFDLRQPDINEFISFLAAKEPLSNSNPWFREIYQDLFQCNLPASYKYQQDCNQARRLDSNNFKQDIWTLSTINAVYALAEGVHRTLVQKCGAGYSGMCASFIYDDDVQNLTMSNMDAENFIDIASILFKFLLREADRTYTLMRYTANGGTEAKGSLNGIGTLTLDNKAQLIADYSGVVSACSGDCLVCSAAVANLQDFTLIPGDFYIVGLFDVHNGGSTPFTCGSINGKHGLQLLEAFNFAIEYVNNKNGLFKDVLPGVQIGGIGLDMCKSAARAANLVANIHSGNINLVKNGNTVNPRRIDAYVATMDTESTTQVADILTQLAIPQISYGATGMDLLNREKYNYFLRSVPADDKQGRAMVSYLKKFQYNNIQVITSFDEIGEPGVKEFKRLALVNKICITRDYLVGEGGNVAADAPGVVSTILSRKDAQVVILWTKDPLPVLEAASANAEVSRTYLFIATNKWGADPDYLRNAKLTNLLLNRNLVILDVETADIPDFDKYLEYKTPSNYLANPWFKEYFEYLQNCYWDTPSGTYIQKCDASSTIPRADNYVQDPYVLYVINAVFSAAFAMHSAIGTVCNTSRTAYYGPCNLYTTSGERRQKVLQGLLKASVNFTDDTHQPFFYTSDGQSDRGFHIYNVTHSNAPNNQLVDARYQNVGSYNDTHFLKLDITYTNNFKAQCDAPRTDPRVDDCICEFPPDLPSRFMKKLTGGRGLTVGYIGDIHKTDPDNLLACGAINTGVELQRLLAFFYAIDRINTNVNQNLPDYIKLDGLALDSCSHSVRLGQDVYNILSGNELCDSDDYGTIVSPSSLAAFVIDLDRNALPVASMLSQEKITSISPTAGSVLLSDRVLYPYFLRTRGDNSVTANVIFEVAQQAQWDYLSVLYTDDIEYEGATDSLLDNSRAAQTCIGEAVPLSKTATLSDAQDALKNLSQAVGARAVVLFVSPAHLKLLMQASQNLGLSGRFLWIVPYDWTYDSSLLAGYEQEVAGSIIVEPRSAFVDDFKRYLKENLSWKNRSTNYIPSDWFQEIYETLHQCNILDIDNPSAMRYAKTCTGDEVITDALVPQDLSVLHVIISVYSIAYGLNRIDECKATNLDIAACLQLLTNRNDIIYRGISGVSFSVLPELLGDKSFNFNFDIDENGDAGYVIKNYQVSPTPPNPYLAQQIGTYTSQGLSLNLNLYAGGNLYSRGNVPASKCAPGTQCTCELSDYSTWKYVPVALSDPASVRINGTYIDPATGQQVRVSAIPSIGDRFPQAWAVILSVLAGVGAAVSLAIFLYLLIMYPVRGGTSILGYILSFGIIFLYLMVFPFIAHADERMCGLRRFALGLVYAIVYSALMVKLVDCWRVHRKDESYSPKYSKLGRPFGLFLVTVFFVLVQVIINTEWLILEPPTVTRIFYQSQYWPRCSPDDFYDEGLVLSLVYIMVMIFFSLIVGLFTFSSTKNHKEARWILGILILSVPCWVIWCAVSILGAIKVRDAAVCVGLLVNATVMLCLVPIRKLYLLHTYNVQIEKEEKEEEAKSQINGSQKGGDYNSVYGRTYDNNPRLHDSGSTRGSQAYSRVNY</sequence>
<dbReference type="Pfam" id="PF00003">
    <property type="entry name" value="7tm_3"/>
    <property type="match status" value="1"/>
</dbReference>
<feature type="region of interest" description="Disordered" evidence="7">
    <location>
        <begin position="2857"/>
        <end position="2879"/>
    </location>
</feature>
<dbReference type="GO" id="GO:0016020">
    <property type="term" value="C:membrane"/>
    <property type="evidence" value="ECO:0007669"/>
    <property type="project" value="UniProtKB-SubCell"/>
</dbReference>
<dbReference type="SUPFAM" id="SSF53822">
    <property type="entry name" value="Periplasmic binding protein-like I"/>
    <property type="match status" value="5"/>
</dbReference>
<feature type="transmembrane region" description="Helical" evidence="8">
    <location>
        <begin position="2681"/>
        <end position="2704"/>
    </location>
</feature>
<reference evidence="11 12" key="1">
    <citation type="submission" date="2024-04" db="EMBL/GenBank/DDBJ databases">
        <authorList>
            <consortium name="Genoscope - CEA"/>
            <person name="William W."/>
        </authorList>
    </citation>
    <scope>NUCLEOTIDE SEQUENCE [LARGE SCALE GENOMIC DNA]</scope>
</reference>
<evidence type="ECO:0000256" key="2">
    <source>
        <dbReference type="ARBA" id="ARBA00022692"/>
    </source>
</evidence>
<keyword evidence="12" id="KW-1185">Reference proteome</keyword>
<feature type="transmembrane region" description="Helical" evidence="8">
    <location>
        <begin position="2572"/>
        <end position="2595"/>
    </location>
</feature>
<dbReference type="PANTHER" id="PTHR24060">
    <property type="entry name" value="METABOTROPIC GLUTAMATE RECEPTOR"/>
    <property type="match status" value="1"/>
</dbReference>
<keyword evidence="9" id="KW-0732">Signal</keyword>
<dbReference type="GO" id="GO:0004930">
    <property type="term" value="F:G protein-coupled receptor activity"/>
    <property type="evidence" value="ECO:0007669"/>
    <property type="project" value="InterPro"/>
</dbReference>
<feature type="compositionally biased region" description="Polar residues" evidence="7">
    <location>
        <begin position="2867"/>
        <end position="2879"/>
    </location>
</feature>
<evidence type="ECO:0000256" key="9">
    <source>
        <dbReference type="SAM" id="SignalP"/>
    </source>
</evidence>
<protein>
    <recommendedName>
        <fullName evidence="10">G-protein coupled receptors family 3 profile domain-containing protein</fullName>
    </recommendedName>
</protein>
<keyword evidence="5" id="KW-0675">Receptor</keyword>
<feature type="transmembrane region" description="Helical" evidence="8">
    <location>
        <begin position="2733"/>
        <end position="2754"/>
    </location>
</feature>
<dbReference type="InterPro" id="IPR028082">
    <property type="entry name" value="Peripla_BP_I"/>
</dbReference>
<evidence type="ECO:0000256" key="8">
    <source>
        <dbReference type="SAM" id="Phobius"/>
    </source>
</evidence>
<feature type="domain" description="G-protein coupled receptors family 3 profile" evidence="10">
    <location>
        <begin position="2570"/>
        <end position="2819"/>
    </location>
</feature>
<feature type="transmembrane region" description="Helical" evidence="8">
    <location>
        <begin position="2607"/>
        <end position="2628"/>
    </location>
</feature>
<dbReference type="EMBL" id="CAXITT010000151">
    <property type="protein sequence ID" value="CAL1533763.1"/>
    <property type="molecule type" value="Genomic_DNA"/>
</dbReference>
<comment type="subcellular location">
    <subcellularLocation>
        <location evidence="1">Membrane</location>
        <topology evidence="1">Multi-pass membrane protein</topology>
    </subcellularLocation>
</comment>